<dbReference type="Gene3D" id="3.40.50.10140">
    <property type="entry name" value="Toll/interleukin-1 receptor homology (TIR) domain"/>
    <property type="match status" value="1"/>
</dbReference>
<dbReference type="SUPFAM" id="SSF52200">
    <property type="entry name" value="Toll/Interleukin receptor TIR domain"/>
    <property type="match status" value="1"/>
</dbReference>
<dbReference type="PANTHER" id="PTHR30015:SF7">
    <property type="entry name" value="TYPE IV METHYL-DIRECTED RESTRICTION ENZYME ECOKMRR"/>
    <property type="match status" value="1"/>
</dbReference>
<dbReference type="Pfam" id="PF04471">
    <property type="entry name" value="Mrr_cat"/>
    <property type="match status" value="1"/>
</dbReference>
<dbReference type="InterPro" id="IPR035897">
    <property type="entry name" value="Toll_tir_struct_dom_sf"/>
</dbReference>
<dbReference type="InterPro" id="IPR000157">
    <property type="entry name" value="TIR_dom"/>
</dbReference>
<dbReference type="GO" id="GO:0015666">
    <property type="term" value="F:restriction endodeoxyribonuclease activity"/>
    <property type="evidence" value="ECO:0007669"/>
    <property type="project" value="TreeGrafter"/>
</dbReference>
<organism evidence="2">
    <name type="scientific">Woronichinia naegeliana WA131</name>
    <dbReference type="NCBI Taxonomy" id="2824559"/>
    <lineage>
        <taxon>Bacteria</taxon>
        <taxon>Bacillati</taxon>
        <taxon>Cyanobacteriota</taxon>
        <taxon>Cyanophyceae</taxon>
        <taxon>Synechococcales</taxon>
        <taxon>Coelosphaeriaceae</taxon>
        <taxon>Woronichinia</taxon>
    </lineage>
</organism>
<dbReference type="EMBL" id="CP073041">
    <property type="protein sequence ID" value="UXE59048.1"/>
    <property type="molecule type" value="Genomic_DNA"/>
</dbReference>
<dbReference type="GO" id="GO:0007165">
    <property type="term" value="P:signal transduction"/>
    <property type="evidence" value="ECO:0007669"/>
    <property type="project" value="InterPro"/>
</dbReference>
<dbReference type="SMART" id="SM00255">
    <property type="entry name" value="TIR"/>
    <property type="match status" value="1"/>
</dbReference>
<dbReference type="SUPFAM" id="SSF52980">
    <property type="entry name" value="Restriction endonuclease-like"/>
    <property type="match status" value="1"/>
</dbReference>
<dbReference type="InterPro" id="IPR007560">
    <property type="entry name" value="Restrct_endonuc_IV_Mrr"/>
</dbReference>
<dbReference type="GO" id="GO:0003677">
    <property type="term" value="F:DNA binding"/>
    <property type="evidence" value="ECO:0007669"/>
    <property type="project" value="InterPro"/>
</dbReference>
<dbReference type="PANTHER" id="PTHR30015">
    <property type="entry name" value="MRR RESTRICTION SYSTEM PROTEIN"/>
    <property type="match status" value="1"/>
</dbReference>
<accession>A0A977KSM9</accession>
<feature type="domain" description="TIR" evidence="1">
    <location>
        <begin position="10"/>
        <end position="135"/>
    </location>
</feature>
<dbReference type="InterPro" id="IPR011335">
    <property type="entry name" value="Restrct_endonuc-II-like"/>
</dbReference>
<gene>
    <name evidence="2" type="ORF">KA717_24235</name>
</gene>
<dbReference type="PROSITE" id="PS50104">
    <property type="entry name" value="TIR"/>
    <property type="match status" value="1"/>
</dbReference>
<reference evidence="2" key="1">
    <citation type="submission" date="2021-04" db="EMBL/GenBank/DDBJ databases">
        <title>Genome sequence of Woronichinia naegeliana from Washington state freshwater lake bloom.</title>
        <authorList>
            <person name="Dreher T.W."/>
        </authorList>
    </citation>
    <scope>NUCLEOTIDE SEQUENCE</scope>
    <source>
        <strain evidence="2">WA131</strain>
    </source>
</reference>
<dbReference type="Pfam" id="PF13676">
    <property type="entry name" value="TIR_2"/>
    <property type="match status" value="1"/>
</dbReference>
<name>A0A977KSM9_9CYAN</name>
<sequence>MNDLQTETLAQPPVFLNYSISDHDLAQTLAKELRSAGVNVWIDVDKIEPGQNWRESIRTGLTASSYFIFLLSQSSVQSAWLNDEITMLQELQSRNITFLPVLIEDCQIPESISHYQYYDLRDRKENSLKQLAANLSEIGKINFKVLSPQLFEKLIVELLQQLGFITLPLDSSQDQGVDAVVKYRQKDPFGAECQDIYAVEAKLYRNSRVDLSSLRQLVSYVHNHPKVNKGLLVTNSNLTSVTLDWAKNAQKTTGIPLRVIEGTELKRLLLQHTDLINKYFWDGLSHAV</sequence>
<dbReference type="KEGG" id="wna:KA717_24235"/>
<dbReference type="AlphaFoldDB" id="A0A977KSM9"/>
<evidence type="ECO:0000313" key="2">
    <source>
        <dbReference type="EMBL" id="UXE59048.1"/>
    </source>
</evidence>
<dbReference type="GO" id="GO:0009307">
    <property type="term" value="P:DNA restriction-modification system"/>
    <property type="evidence" value="ECO:0007669"/>
    <property type="project" value="InterPro"/>
</dbReference>
<protein>
    <submittedName>
        <fullName evidence="2">TIR domain-containing protein</fullName>
    </submittedName>
</protein>
<evidence type="ECO:0000259" key="1">
    <source>
        <dbReference type="PROSITE" id="PS50104"/>
    </source>
</evidence>
<dbReference type="Proteomes" id="UP001065613">
    <property type="component" value="Chromosome"/>
</dbReference>
<proteinExistence type="predicted"/>
<dbReference type="InterPro" id="IPR052906">
    <property type="entry name" value="Type_IV_Methyl-Rstrct_Enzyme"/>
</dbReference>